<reference evidence="15" key="1">
    <citation type="submission" date="2015-05" db="EMBL/GenBank/DDBJ databases">
        <authorList>
            <person name="Collingro A."/>
        </authorList>
    </citation>
    <scope>NUCLEOTIDE SEQUENCE [LARGE SCALE GENOMIC DNA]</scope>
    <source>
        <strain evidence="15">Ps</strain>
    </source>
</reference>
<evidence type="ECO:0000256" key="2">
    <source>
        <dbReference type="ARBA" id="ARBA00005528"/>
    </source>
</evidence>
<evidence type="ECO:0000256" key="6">
    <source>
        <dbReference type="ARBA" id="ARBA00022552"/>
    </source>
</evidence>
<evidence type="ECO:0000256" key="4">
    <source>
        <dbReference type="ARBA" id="ARBA00013673"/>
    </source>
</evidence>
<accession>A0A0G7ZMN2</accession>
<evidence type="ECO:0000256" key="11">
    <source>
        <dbReference type="ARBA" id="ARBA00047944"/>
    </source>
</evidence>
<feature type="domain" description="Ribosomal RNA small subunit methyltransferase E methyltransferase" evidence="13">
    <location>
        <begin position="71"/>
        <end position="232"/>
    </location>
</feature>
<dbReference type="PIRSF" id="PIRSF015601">
    <property type="entry name" value="MTase_slr0722"/>
    <property type="match status" value="1"/>
</dbReference>
<evidence type="ECO:0000256" key="10">
    <source>
        <dbReference type="ARBA" id="ARBA00025699"/>
    </source>
</evidence>
<keyword evidence="15" id="KW-1185">Reference proteome</keyword>
<keyword evidence="9 12" id="KW-0949">S-adenosyl-L-methionine</keyword>
<dbReference type="SUPFAM" id="SSF75217">
    <property type="entry name" value="alpha/beta knot"/>
    <property type="match status" value="1"/>
</dbReference>
<comment type="subcellular location">
    <subcellularLocation>
        <location evidence="1 12">Cytoplasm</location>
    </subcellularLocation>
</comment>
<dbReference type="InterPro" id="IPR029028">
    <property type="entry name" value="Alpha/beta_knot_MTases"/>
</dbReference>
<dbReference type="PANTHER" id="PTHR30027">
    <property type="entry name" value="RIBOSOMAL RNA SMALL SUBUNIT METHYLTRANSFERASE E"/>
    <property type="match status" value="1"/>
</dbReference>
<proteinExistence type="inferred from homology"/>
<keyword evidence="6 12" id="KW-0698">rRNA processing</keyword>
<dbReference type="CDD" id="cd18084">
    <property type="entry name" value="RsmE-like"/>
    <property type="match status" value="1"/>
</dbReference>
<dbReference type="InterPro" id="IPR046886">
    <property type="entry name" value="RsmE_MTase_dom"/>
</dbReference>
<evidence type="ECO:0000256" key="3">
    <source>
        <dbReference type="ARBA" id="ARBA00012328"/>
    </source>
</evidence>
<evidence type="ECO:0000313" key="15">
    <source>
        <dbReference type="Proteomes" id="UP000242141"/>
    </source>
</evidence>
<dbReference type="GO" id="GO:0070475">
    <property type="term" value="P:rRNA base methylation"/>
    <property type="evidence" value="ECO:0007669"/>
    <property type="project" value="TreeGrafter"/>
</dbReference>
<keyword evidence="7 12" id="KW-0489">Methyltransferase</keyword>
<evidence type="ECO:0000256" key="9">
    <source>
        <dbReference type="ARBA" id="ARBA00022691"/>
    </source>
</evidence>
<dbReference type="AlphaFoldDB" id="A0A0G7ZMN2"/>
<comment type="function">
    <text evidence="10 12">Specifically methylates the N3 position of the uracil ring of uridine 1498 (m3U1498) in 16S rRNA. Acts on the fully assembled 30S ribosomal subunit.</text>
</comment>
<comment type="similarity">
    <text evidence="2 12">Belongs to the RNA methyltransferase RsmE family.</text>
</comment>
<evidence type="ECO:0000256" key="5">
    <source>
        <dbReference type="ARBA" id="ARBA00022490"/>
    </source>
</evidence>
<keyword evidence="5 12" id="KW-0963">Cytoplasm</keyword>
<evidence type="ECO:0000256" key="7">
    <source>
        <dbReference type="ARBA" id="ARBA00022603"/>
    </source>
</evidence>
<evidence type="ECO:0000256" key="12">
    <source>
        <dbReference type="PIRNR" id="PIRNR015601"/>
    </source>
</evidence>
<sequence length="236" mass="27838">MHRFFIEQKFENNKIKPSKKIIHQLTKVLRIKRNEDFVVIQNQKEYLCNLIDNQIVLKKEIIRKQKNQDFKKELILVQGIPKNKKLSIILQKGTEIGVDHIYLWKTIHSNVLIQNIFKKDSHFKEIIKEASEQANRIDLPQISYINSFNEIEFKDQDLLLVFYEKADPIKDHIRNYLDVFNNFKRIFVFIGPEGGWSEEEIGLFKLKEATLLSIGENILRTETAAIVALGLIKYLN</sequence>
<dbReference type="Gene3D" id="3.40.1280.10">
    <property type="match status" value="1"/>
</dbReference>
<dbReference type="GO" id="GO:0005737">
    <property type="term" value="C:cytoplasm"/>
    <property type="evidence" value="ECO:0007669"/>
    <property type="project" value="UniProtKB-SubCell"/>
</dbReference>
<evidence type="ECO:0000256" key="1">
    <source>
        <dbReference type="ARBA" id="ARBA00004496"/>
    </source>
</evidence>
<dbReference type="GO" id="GO:0070042">
    <property type="term" value="F:rRNA (uridine-N3-)-methyltransferase activity"/>
    <property type="evidence" value="ECO:0007669"/>
    <property type="project" value="TreeGrafter"/>
</dbReference>
<evidence type="ECO:0000313" key="14">
    <source>
        <dbReference type="EMBL" id="CRX36823.1"/>
    </source>
</evidence>
<dbReference type="EMBL" id="CWGI01000001">
    <property type="protein sequence ID" value="CRX36823.1"/>
    <property type="molecule type" value="Genomic_DNA"/>
</dbReference>
<evidence type="ECO:0000259" key="13">
    <source>
        <dbReference type="Pfam" id="PF04452"/>
    </source>
</evidence>
<dbReference type="InterPro" id="IPR029026">
    <property type="entry name" value="tRNA_m1G_MTases_N"/>
</dbReference>
<evidence type="ECO:0000256" key="8">
    <source>
        <dbReference type="ARBA" id="ARBA00022679"/>
    </source>
</evidence>
<dbReference type="Pfam" id="PF04452">
    <property type="entry name" value="Methyltrans_RNA"/>
    <property type="match status" value="1"/>
</dbReference>
<keyword evidence="8 12" id="KW-0808">Transferase</keyword>
<dbReference type="Proteomes" id="UP000242141">
    <property type="component" value="Unassembled WGS sequence"/>
</dbReference>
<protein>
    <recommendedName>
        <fullName evidence="4 12">Ribosomal RNA small subunit methyltransferase E</fullName>
        <ecNumber evidence="3 12">2.1.1.193</ecNumber>
    </recommendedName>
</protein>
<organism evidence="14 15">
    <name type="scientific">Candidatus Hepatoplasma crinochetorum</name>
    <dbReference type="NCBI Taxonomy" id="295596"/>
    <lineage>
        <taxon>Bacteria</taxon>
        <taxon>Bacillati</taxon>
        <taxon>Mycoplasmatota</taxon>
        <taxon>Mollicutes</taxon>
        <taxon>Candidatus Hepatoplasmataceae</taxon>
        <taxon>Candidatus Hepatoplasma</taxon>
    </lineage>
</organism>
<gene>
    <name evidence="14" type="ORF">HEPPS_00220</name>
</gene>
<comment type="catalytic activity">
    <reaction evidence="11 12">
        <text>uridine(1498) in 16S rRNA + S-adenosyl-L-methionine = N(3)-methyluridine(1498) in 16S rRNA + S-adenosyl-L-homocysteine + H(+)</text>
        <dbReference type="Rhea" id="RHEA:42920"/>
        <dbReference type="Rhea" id="RHEA-COMP:10283"/>
        <dbReference type="Rhea" id="RHEA-COMP:10284"/>
        <dbReference type="ChEBI" id="CHEBI:15378"/>
        <dbReference type="ChEBI" id="CHEBI:57856"/>
        <dbReference type="ChEBI" id="CHEBI:59789"/>
        <dbReference type="ChEBI" id="CHEBI:65315"/>
        <dbReference type="ChEBI" id="CHEBI:74502"/>
        <dbReference type="EC" id="2.1.1.193"/>
    </reaction>
</comment>
<dbReference type="NCBIfam" id="TIGR00046">
    <property type="entry name" value="RsmE family RNA methyltransferase"/>
    <property type="match status" value="1"/>
</dbReference>
<dbReference type="PANTHER" id="PTHR30027:SF3">
    <property type="entry name" value="16S RRNA (URACIL(1498)-N(3))-METHYLTRANSFERASE"/>
    <property type="match status" value="1"/>
</dbReference>
<name>A0A0G7ZMN2_9MOLU</name>
<dbReference type="InterPro" id="IPR006700">
    <property type="entry name" value="RsmE"/>
</dbReference>
<dbReference type="EC" id="2.1.1.193" evidence="3 12"/>